<keyword evidence="1" id="KW-0175">Coiled coil</keyword>
<name>A0A0B4EA29_9FUSO</name>
<dbReference type="EMBL" id="AUZI01000005">
    <property type="protein sequence ID" value="KID50313.1"/>
    <property type="molecule type" value="Genomic_DNA"/>
</dbReference>
<comment type="caution">
    <text evidence="2">The sequence shown here is derived from an EMBL/GenBank/DDBJ whole genome shotgun (WGS) entry which is preliminary data.</text>
</comment>
<accession>A0A0B4EA29</accession>
<evidence type="ECO:0000256" key="1">
    <source>
        <dbReference type="SAM" id="Coils"/>
    </source>
</evidence>
<evidence type="ECO:0000313" key="3">
    <source>
        <dbReference type="Proteomes" id="UP000031184"/>
    </source>
</evidence>
<dbReference type="AlphaFoldDB" id="A0A0B4EA29"/>
<reference evidence="2 3" key="1">
    <citation type="submission" date="2013-08" db="EMBL/GenBank/DDBJ databases">
        <title>An opportunistic ruminal bacterium that causes liver abscesses in cattle.</title>
        <authorList>
            <person name="Benahmed F.H."/>
            <person name="Rasmussen M."/>
            <person name="Harbottle H."/>
            <person name="Soppet D."/>
            <person name="Nagaraja T.G."/>
            <person name="Davidson M."/>
        </authorList>
    </citation>
    <scope>NUCLEOTIDE SEQUENCE [LARGE SCALE GENOMIC DNA]</scope>
    <source>
        <strain evidence="2 3">B35</strain>
    </source>
</reference>
<dbReference type="InterPro" id="IPR027417">
    <property type="entry name" value="P-loop_NTPase"/>
</dbReference>
<dbReference type="PATRIC" id="fig|1226633.4.peg.69"/>
<protein>
    <submittedName>
        <fullName evidence="2">Uncharacterized protein</fullName>
    </submittedName>
</protein>
<dbReference type="SUPFAM" id="SSF52540">
    <property type="entry name" value="P-loop containing nucleoside triphosphate hydrolases"/>
    <property type="match status" value="1"/>
</dbReference>
<organism evidence="2 3">
    <name type="scientific">Fusobacterium necrophorum subsp. funduliforme B35</name>
    <dbReference type="NCBI Taxonomy" id="1226633"/>
    <lineage>
        <taxon>Bacteria</taxon>
        <taxon>Fusobacteriati</taxon>
        <taxon>Fusobacteriota</taxon>
        <taxon>Fusobacteriia</taxon>
        <taxon>Fusobacteriales</taxon>
        <taxon>Fusobacteriaceae</taxon>
        <taxon>Fusobacterium</taxon>
    </lineage>
</organism>
<gene>
    <name evidence="2" type="ORF">C095_00385</name>
</gene>
<sequence>MESLAKEYDRLDKRIKEIETHRQEALEKKEFYEYQLQEIEKLELQEGEDEKLEEEYKKIFHAGQIKEKLYATLYALRDGEYNVSSLLHQSKKM</sequence>
<feature type="coiled-coil region" evidence="1">
    <location>
        <begin position="1"/>
        <end position="42"/>
    </location>
</feature>
<dbReference type="Proteomes" id="UP000031184">
    <property type="component" value="Unassembled WGS sequence"/>
</dbReference>
<dbReference type="Gene3D" id="6.10.140.1080">
    <property type="match status" value="1"/>
</dbReference>
<proteinExistence type="predicted"/>
<evidence type="ECO:0000313" key="2">
    <source>
        <dbReference type="EMBL" id="KID50313.1"/>
    </source>
</evidence>